<gene>
    <name evidence="7" type="ORF">A7A08_00391</name>
</gene>
<dbReference type="Pfam" id="PF04932">
    <property type="entry name" value="Wzy_C"/>
    <property type="match status" value="1"/>
</dbReference>
<proteinExistence type="predicted"/>
<comment type="caution">
    <text evidence="7">The sequence shown here is derived from an EMBL/GenBank/DDBJ whole genome shotgun (WGS) entry which is preliminary data.</text>
</comment>
<feature type="transmembrane region" description="Helical" evidence="5">
    <location>
        <begin position="134"/>
        <end position="154"/>
    </location>
</feature>
<reference evidence="7 8" key="1">
    <citation type="submission" date="2016-07" db="EMBL/GenBank/DDBJ databases">
        <title>Draft genome sequence of Methyloligella halotolerans C2T (VKM B-2706T=CCUG 61687T=DSM 25045T), a halotolerant polyhydroxybutyrate accumulating methylotroph.</title>
        <authorList>
            <person name="Vasilenko O.V."/>
            <person name="Doronina N.V."/>
            <person name="Poroshina M.N."/>
            <person name="Tarlachkov S.V."/>
            <person name="Trotsenko Y.A."/>
        </authorList>
    </citation>
    <scope>NUCLEOTIDE SEQUENCE [LARGE SCALE GENOMIC DNA]</scope>
    <source>
        <strain evidence="7 8">VKM B-2706</strain>
    </source>
</reference>
<feature type="transmembrane region" description="Helical" evidence="5">
    <location>
        <begin position="174"/>
        <end position="193"/>
    </location>
</feature>
<evidence type="ECO:0000259" key="6">
    <source>
        <dbReference type="Pfam" id="PF04932"/>
    </source>
</evidence>
<name>A0A1E2S2B7_9HYPH</name>
<dbReference type="STRING" id="1177755.A7A08_00391"/>
<keyword evidence="8" id="KW-1185">Reference proteome</keyword>
<feature type="transmembrane region" description="Helical" evidence="5">
    <location>
        <begin position="248"/>
        <end position="268"/>
    </location>
</feature>
<feature type="transmembrane region" description="Helical" evidence="5">
    <location>
        <begin position="339"/>
        <end position="358"/>
    </location>
</feature>
<evidence type="ECO:0000256" key="4">
    <source>
        <dbReference type="ARBA" id="ARBA00023136"/>
    </source>
</evidence>
<feature type="transmembrane region" description="Helical" evidence="5">
    <location>
        <begin position="370"/>
        <end position="388"/>
    </location>
</feature>
<dbReference type="OrthoDB" id="9796592at2"/>
<dbReference type="GO" id="GO:0016020">
    <property type="term" value="C:membrane"/>
    <property type="evidence" value="ECO:0007669"/>
    <property type="project" value="UniProtKB-SubCell"/>
</dbReference>
<dbReference type="InterPro" id="IPR051533">
    <property type="entry name" value="WaaL-like"/>
</dbReference>
<evidence type="ECO:0000256" key="3">
    <source>
        <dbReference type="ARBA" id="ARBA00022989"/>
    </source>
</evidence>
<keyword evidence="2 5" id="KW-0812">Transmembrane</keyword>
<evidence type="ECO:0000256" key="1">
    <source>
        <dbReference type="ARBA" id="ARBA00004141"/>
    </source>
</evidence>
<dbReference type="Proteomes" id="UP000095087">
    <property type="component" value="Unassembled WGS sequence"/>
</dbReference>
<dbReference type="InterPro" id="IPR007016">
    <property type="entry name" value="O-antigen_ligase-rel_domated"/>
</dbReference>
<protein>
    <recommendedName>
        <fullName evidence="6">O-antigen ligase-related domain-containing protein</fullName>
    </recommendedName>
</protein>
<keyword evidence="3 5" id="KW-1133">Transmembrane helix</keyword>
<dbReference type="EMBL" id="MASI01000001">
    <property type="protein sequence ID" value="ODA68562.1"/>
    <property type="molecule type" value="Genomic_DNA"/>
</dbReference>
<dbReference type="AlphaFoldDB" id="A0A1E2S2B7"/>
<comment type="subcellular location">
    <subcellularLocation>
        <location evidence="1">Membrane</location>
        <topology evidence="1">Multi-pass membrane protein</topology>
    </subcellularLocation>
</comment>
<organism evidence="7 8">
    <name type="scientific">Methyloligella halotolerans</name>
    <dbReference type="NCBI Taxonomy" id="1177755"/>
    <lineage>
        <taxon>Bacteria</taxon>
        <taxon>Pseudomonadati</taxon>
        <taxon>Pseudomonadota</taxon>
        <taxon>Alphaproteobacteria</taxon>
        <taxon>Hyphomicrobiales</taxon>
        <taxon>Hyphomicrobiaceae</taxon>
        <taxon>Methyloligella</taxon>
    </lineage>
</organism>
<feature type="transmembrane region" description="Helical" evidence="5">
    <location>
        <begin position="224"/>
        <end position="241"/>
    </location>
</feature>
<accession>A0A1E2S2B7</accession>
<feature type="transmembrane region" description="Helical" evidence="5">
    <location>
        <begin position="200"/>
        <end position="218"/>
    </location>
</feature>
<evidence type="ECO:0000313" key="8">
    <source>
        <dbReference type="Proteomes" id="UP000095087"/>
    </source>
</evidence>
<evidence type="ECO:0000256" key="5">
    <source>
        <dbReference type="SAM" id="Phobius"/>
    </source>
</evidence>
<dbReference type="PANTHER" id="PTHR37422:SF21">
    <property type="entry name" value="EXOQ-LIKE PROTEIN"/>
    <property type="match status" value="1"/>
</dbReference>
<dbReference type="PANTHER" id="PTHR37422">
    <property type="entry name" value="TEICHURONIC ACID BIOSYNTHESIS PROTEIN TUAE"/>
    <property type="match status" value="1"/>
</dbReference>
<evidence type="ECO:0000256" key="2">
    <source>
        <dbReference type="ARBA" id="ARBA00022692"/>
    </source>
</evidence>
<feature type="domain" description="O-antigen ligase-related" evidence="6">
    <location>
        <begin position="209"/>
        <end position="347"/>
    </location>
</feature>
<feature type="transmembrane region" description="Helical" evidence="5">
    <location>
        <begin position="49"/>
        <end position="65"/>
    </location>
</feature>
<feature type="transmembrane region" description="Helical" evidence="5">
    <location>
        <begin position="72"/>
        <end position="90"/>
    </location>
</feature>
<evidence type="ECO:0000313" key="7">
    <source>
        <dbReference type="EMBL" id="ODA68562.1"/>
    </source>
</evidence>
<sequence length="432" mass="46826">MSVSEFPVARFERASVRPQISAGIRRLALFYIWLTIASVGVVIADPAPYDALILGAALLIPVVGLMRYSSGLAAYFFVWVLICAGGYLATTQAGIFDVPLTHTNITLFLALSSVPLVGFISADPERRVHLLMSAYTVSAAVAAFAALIGYFNLLPGAYDLFTRYGRARGTFEDPNVYGAFLVPAILYCFYLVLNASPGRAALFSALGGFLLFGCLLSLSRGAIASLALALFLFSFLNFSTAPTNRHRLKLFFVLLLGVIVVVGVVAAVQTVPKYAELFGQRASFEQSYDEGPEGRFGGHLRALGLIVTHPLGLGALEYARIYELGDVHEVYLSMFLNTGWLGGLLYLGMVIGTLWLGLRRVFYDRGGDGLSAVLFAVFVGMAMEGLVIDTDHWRHFFVIMALVWGMALDMRIRGGAPPSELPAPESRSTACR</sequence>
<dbReference type="RefSeq" id="WP_069093834.1">
    <property type="nucleotide sequence ID" value="NZ_MASI01000001.1"/>
</dbReference>
<keyword evidence="4 5" id="KW-0472">Membrane</keyword>
<feature type="transmembrane region" description="Helical" evidence="5">
    <location>
        <begin position="102"/>
        <end position="122"/>
    </location>
</feature>
<feature type="transmembrane region" description="Helical" evidence="5">
    <location>
        <begin position="27"/>
        <end position="43"/>
    </location>
</feature>